<gene>
    <name evidence="3" type="ORF">EpCFBP13511_13735</name>
    <name evidence="2" type="ORF">IFT93_04030</name>
</gene>
<dbReference type="STRING" id="1219360.GCA_001571305_00343"/>
<protein>
    <submittedName>
        <fullName evidence="3">EpsG family protein</fullName>
    </submittedName>
</protein>
<feature type="transmembrane region" description="Helical" evidence="1">
    <location>
        <begin position="337"/>
        <end position="356"/>
    </location>
</feature>
<evidence type="ECO:0000313" key="4">
    <source>
        <dbReference type="Proteomes" id="UP000306393"/>
    </source>
</evidence>
<feature type="transmembrane region" description="Helical" evidence="1">
    <location>
        <begin position="310"/>
        <end position="330"/>
    </location>
</feature>
<dbReference type="InterPro" id="IPR049458">
    <property type="entry name" value="EpsG-like"/>
</dbReference>
<keyword evidence="1" id="KW-0472">Membrane</keyword>
<dbReference type="AlphaFoldDB" id="A0A4U3F785"/>
<evidence type="ECO:0000256" key="1">
    <source>
        <dbReference type="SAM" id="Phobius"/>
    </source>
</evidence>
<dbReference type="EMBL" id="JACYNN010000002">
    <property type="protein sequence ID" value="MBD8105590.1"/>
    <property type="molecule type" value="Genomic_DNA"/>
</dbReference>
<dbReference type="EMBL" id="QGAC01000012">
    <property type="protein sequence ID" value="TKJ89363.1"/>
    <property type="molecule type" value="Genomic_DNA"/>
</dbReference>
<dbReference type="Pfam" id="PF14897">
    <property type="entry name" value="EpsG"/>
    <property type="match status" value="1"/>
</dbReference>
<sequence length="374" mass="42140">MAIYWIVSYSILILCFFELATINQANEPKMKRVTTYFFFIAVVALIMFAGFRGPNSGIDDWQYLGFFNDFSRQTSISGYETVADIYRYENLFMLLAWVLSWFTHESYFFLLFIAFIAVSTNAWLFKKYSPLILCSLCLYSAHLFINKDMNQIRFGLSSAFAVACLCSAAGRKYFVALVFLVLSTQSHSTGYAVLMVAPFLFLRERKYFGIAMVLAAIPLGLIGGKKLFLDSLGIVPVIGDRAMGYSGTVFDAASPVFGLANLKNIAFIAFFTVVYFNRPIKPEDRVAYILFIAYSAGAAVRIIFSDFSIIGGRVGNLFLHCEPLLLAFLMTRIRNPLLNFGLLFAMSSYYLAYNTILSVQSINGYSIAPLFRLF</sequence>
<keyword evidence="5" id="KW-1185">Reference proteome</keyword>
<dbReference type="Proteomes" id="UP000661012">
    <property type="component" value="Unassembled WGS sequence"/>
</dbReference>
<evidence type="ECO:0000313" key="2">
    <source>
        <dbReference type="EMBL" id="MBD8105590.1"/>
    </source>
</evidence>
<feature type="transmembrane region" description="Helical" evidence="1">
    <location>
        <begin position="207"/>
        <end position="224"/>
    </location>
</feature>
<keyword evidence="1" id="KW-1133">Transmembrane helix</keyword>
<feature type="transmembrane region" description="Helical" evidence="1">
    <location>
        <begin position="128"/>
        <end position="145"/>
    </location>
</feature>
<evidence type="ECO:0000313" key="3">
    <source>
        <dbReference type="EMBL" id="TKJ89363.1"/>
    </source>
</evidence>
<accession>A0A4U3F785</accession>
<feature type="transmembrane region" description="Helical" evidence="1">
    <location>
        <begin position="286"/>
        <end position="304"/>
    </location>
</feature>
<feature type="transmembrane region" description="Helical" evidence="1">
    <location>
        <begin position="6"/>
        <end position="22"/>
    </location>
</feature>
<name>A0A4U3F785_9GAMM</name>
<comment type="caution">
    <text evidence="3">The sequence shown here is derived from an EMBL/GenBank/DDBJ whole genome shotgun (WGS) entry which is preliminary data.</text>
</comment>
<reference evidence="3 4" key="1">
    <citation type="journal article" date="2019" name="Sci. Rep.">
        <title>Differences in resource use lead to coexistence of seed-transmitted microbial populations.</title>
        <authorList>
            <person name="Torres-Cortes G."/>
            <person name="Garcia B.J."/>
            <person name="Compant S."/>
            <person name="Rezki S."/>
            <person name="Jones P."/>
            <person name="Preveaux A."/>
            <person name="Briand M."/>
            <person name="Roulet A."/>
            <person name="Bouchez O."/>
            <person name="Jacobson D."/>
            <person name="Barret M."/>
        </authorList>
    </citation>
    <scope>NUCLEOTIDE SEQUENCE [LARGE SCALE GENOMIC DNA]</scope>
    <source>
        <strain evidence="3 4">CFBP13511</strain>
    </source>
</reference>
<feature type="transmembrane region" description="Helical" evidence="1">
    <location>
        <begin position="94"/>
        <end position="116"/>
    </location>
</feature>
<organism evidence="3 4">
    <name type="scientific">Erwinia persicina</name>
    <dbReference type="NCBI Taxonomy" id="55211"/>
    <lineage>
        <taxon>Bacteria</taxon>
        <taxon>Pseudomonadati</taxon>
        <taxon>Pseudomonadota</taxon>
        <taxon>Gammaproteobacteria</taxon>
        <taxon>Enterobacterales</taxon>
        <taxon>Erwiniaceae</taxon>
        <taxon>Erwinia</taxon>
    </lineage>
</organism>
<dbReference type="Proteomes" id="UP000306393">
    <property type="component" value="Unassembled WGS sequence"/>
</dbReference>
<proteinExistence type="predicted"/>
<dbReference type="OrthoDB" id="6521070at2"/>
<keyword evidence="1" id="KW-0812">Transmembrane</keyword>
<dbReference type="RefSeq" id="WP_137269461.1">
    <property type="nucleotide sequence ID" value="NZ_JACYNM010000004.1"/>
</dbReference>
<evidence type="ECO:0000313" key="5">
    <source>
        <dbReference type="Proteomes" id="UP000661012"/>
    </source>
</evidence>
<feature type="transmembrane region" description="Helical" evidence="1">
    <location>
        <begin position="34"/>
        <end position="51"/>
    </location>
</feature>
<reference evidence="2 5" key="2">
    <citation type="journal article" date="2020" name="FEMS Microbiol. Ecol.">
        <title>Temporal dynamics of bacterial communities during seed development and maturation.</title>
        <authorList>
            <person name="Chesneau G."/>
            <person name="Torres-Cortes G."/>
            <person name="Briand M."/>
            <person name="Darrasse A."/>
            <person name="Preveaux A."/>
            <person name="Marais C."/>
            <person name="Jacques M.A."/>
            <person name="Shade A."/>
            <person name="Barret M."/>
        </authorList>
    </citation>
    <scope>NUCLEOTIDE SEQUENCE [LARGE SCALE GENOMIC DNA]</scope>
    <source>
        <strain evidence="2 5">CFBP13732</strain>
    </source>
</reference>